<keyword evidence="5" id="KW-0067">ATP-binding</keyword>
<keyword evidence="7" id="KW-0406">Ion transport</keyword>
<keyword evidence="8" id="KW-0472">Membrane</keyword>
<evidence type="ECO:0000256" key="8">
    <source>
        <dbReference type="ARBA" id="ARBA00023136"/>
    </source>
</evidence>
<evidence type="ECO:0000259" key="13">
    <source>
        <dbReference type="PROSITE" id="PS50893"/>
    </source>
</evidence>
<dbReference type="PANTHER" id="PTHR42781:SF4">
    <property type="entry name" value="SPERMIDINE_PUTRESCINE IMPORT ATP-BINDING PROTEIN POTA"/>
    <property type="match status" value="1"/>
</dbReference>
<comment type="caution">
    <text evidence="14">The sequence shown here is derived from an EMBL/GenBank/DDBJ whole genome shotgun (WGS) entry which is preliminary data.</text>
</comment>
<comment type="catalytic activity">
    <reaction evidence="9">
        <text>a quaternary ammonium(out) + ATP + H2O = a quaternary ammonium(in) + ADP + phosphate + H(+)</text>
        <dbReference type="Rhea" id="RHEA:11036"/>
        <dbReference type="ChEBI" id="CHEBI:15377"/>
        <dbReference type="ChEBI" id="CHEBI:15378"/>
        <dbReference type="ChEBI" id="CHEBI:30616"/>
        <dbReference type="ChEBI" id="CHEBI:35267"/>
        <dbReference type="ChEBI" id="CHEBI:43474"/>
        <dbReference type="ChEBI" id="CHEBI:456216"/>
        <dbReference type="EC" id="7.6.2.9"/>
    </reaction>
</comment>
<keyword evidence="15" id="KW-1185">Reference proteome</keyword>
<dbReference type="InterPro" id="IPR003439">
    <property type="entry name" value="ABC_transporter-like_ATP-bd"/>
</dbReference>
<dbReference type="GO" id="GO:0015408">
    <property type="term" value="F:ABC-type ferric iron transporter activity"/>
    <property type="evidence" value="ECO:0007669"/>
    <property type="project" value="InterPro"/>
</dbReference>
<dbReference type="InterPro" id="IPR027417">
    <property type="entry name" value="P-loop_NTPase"/>
</dbReference>
<keyword evidence="6" id="KW-0408">Iron</keyword>
<evidence type="ECO:0000256" key="2">
    <source>
        <dbReference type="ARBA" id="ARBA00022475"/>
    </source>
</evidence>
<dbReference type="PANTHER" id="PTHR42781">
    <property type="entry name" value="SPERMIDINE/PUTRESCINE IMPORT ATP-BINDING PROTEIN POTA"/>
    <property type="match status" value="1"/>
</dbReference>
<dbReference type="GO" id="GO:0015418">
    <property type="term" value="F:ABC-type quaternary ammonium compound transporting activity"/>
    <property type="evidence" value="ECO:0007669"/>
    <property type="project" value="UniProtKB-EC"/>
</dbReference>
<proteinExistence type="predicted"/>
<keyword evidence="3" id="KW-0410">Iron transport</keyword>
<evidence type="ECO:0000256" key="12">
    <source>
        <dbReference type="ARBA" id="ARBA00070305"/>
    </source>
</evidence>
<keyword evidence="1" id="KW-0813">Transport</keyword>
<dbReference type="GO" id="GO:0005524">
    <property type="term" value="F:ATP binding"/>
    <property type="evidence" value="ECO:0007669"/>
    <property type="project" value="UniProtKB-KW"/>
</dbReference>
<protein>
    <recommendedName>
        <fullName evidence="12">Carnitine transport ATP-binding protein OpuCA</fullName>
        <ecNumber evidence="11">7.6.2.9</ecNumber>
    </recommendedName>
</protein>
<dbReference type="Pfam" id="PF00005">
    <property type="entry name" value="ABC_tran"/>
    <property type="match status" value="1"/>
</dbReference>
<dbReference type="EMBL" id="MLQR01000001">
    <property type="protein sequence ID" value="OIJ17443.1"/>
    <property type="molecule type" value="Genomic_DNA"/>
</dbReference>
<keyword evidence="4" id="KW-0547">Nucleotide-binding</keyword>
<dbReference type="InterPro" id="IPR015853">
    <property type="entry name" value="ABC_transpr_FbpC"/>
</dbReference>
<evidence type="ECO:0000256" key="1">
    <source>
        <dbReference type="ARBA" id="ARBA00022448"/>
    </source>
</evidence>
<evidence type="ECO:0000256" key="7">
    <source>
        <dbReference type="ARBA" id="ARBA00023065"/>
    </source>
</evidence>
<name>A0A1S2LZ00_9BACI</name>
<dbReference type="CDD" id="cd03259">
    <property type="entry name" value="ABC_Carb_Solutes_like"/>
    <property type="match status" value="1"/>
</dbReference>
<dbReference type="SMART" id="SM00382">
    <property type="entry name" value="AAA"/>
    <property type="match status" value="1"/>
</dbReference>
<dbReference type="GO" id="GO:0016887">
    <property type="term" value="F:ATP hydrolysis activity"/>
    <property type="evidence" value="ECO:0007669"/>
    <property type="project" value="InterPro"/>
</dbReference>
<dbReference type="SUPFAM" id="SSF52540">
    <property type="entry name" value="P-loop containing nucleoside triphosphate hydrolases"/>
    <property type="match status" value="1"/>
</dbReference>
<comment type="subunit">
    <text evidence="10">The complex is composed of two ATP-binding proteins (OpuCA), two transmembrane proteins (OpuCB and OpuCD) and a solute-binding protein (OpuCC).</text>
</comment>
<dbReference type="GO" id="GO:0016020">
    <property type="term" value="C:membrane"/>
    <property type="evidence" value="ECO:0007669"/>
    <property type="project" value="InterPro"/>
</dbReference>
<evidence type="ECO:0000256" key="11">
    <source>
        <dbReference type="ARBA" id="ARBA00066388"/>
    </source>
</evidence>
<evidence type="ECO:0000256" key="6">
    <source>
        <dbReference type="ARBA" id="ARBA00023004"/>
    </source>
</evidence>
<evidence type="ECO:0000313" key="15">
    <source>
        <dbReference type="Proteomes" id="UP000179524"/>
    </source>
</evidence>
<dbReference type="FunFam" id="3.40.50.300:FF:000425">
    <property type="entry name" value="Probable ABC transporter, ATP-binding subunit"/>
    <property type="match status" value="1"/>
</dbReference>
<gene>
    <name evidence="14" type="ORF">BKP37_02785</name>
</gene>
<dbReference type="AlphaFoldDB" id="A0A1S2LZ00"/>
<dbReference type="PROSITE" id="PS00211">
    <property type="entry name" value="ABC_TRANSPORTER_1"/>
    <property type="match status" value="1"/>
</dbReference>
<dbReference type="PROSITE" id="PS50893">
    <property type="entry name" value="ABC_TRANSPORTER_2"/>
    <property type="match status" value="1"/>
</dbReference>
<evidence type="ECO:0000256" key="4">
    <source>
        <dbReference type="ARBA" id="ARBA00022741"/>
    </source>
</evidence>
<accession>A0A1S2LZ00</accession>
<evidence type="ECO:0000313" key="14">
    <source>
        <dbReference type="EMBL" id="OIJ17443.1"/>
    </source>
</evidence>
<evidence type="ECO:0000256" key="10">
    <source>
        <dbReference type="ARBA" id="ARBA00063934"/>
    </source>
</evidence>
<dbReference type="InterPro" id="IPR003593">
    <property type="entry name" value="AAA+_ATPase"/>
</dbReference>
<evidence type="ECO:0000256" key="9">
    <source>
        <dbReference type="ARBA" id="ARBA00052482"/>
    </source>
</evidence>
<reference evidence="14 15" key="1">
    <citation type="submission" date="2016-10" db="EMBL/GenBank/DDBJ databases">
        <title>Draft genome sequences of four alkaliphilic bacteria belonging to the Anaerobacillus genus.</title>
        <authorList>
            <person name="Bassil N.M."/>
            <person name="Lloyd J.R."/>
        </authorList>
    </citation>
    <scope>NUCLEOTIDE SEQUENCE [LARGE SCALE GENOMIC DNA]</scope>
    <source>
        <strain evidence="14 15">DSM 18345</strain>
    </source>
</reference>
<sequence>MTYMLMKVKRLTKTYHGQKVLSDLSFAVAKGELISLVGPSGCGKSTLLRCLAGLSSGTSGTIELNGEDITNRSTEKRPIVMMFQQPLLFPHLTILQNVTYGLKYQKPKVKKSERIERGLGILEKVEIASLAHRYPNEISGGQQQRVSLARALILNPALLLLDEPFSSLDPPLRTSLRKWVREFLKKEGVTALFVTHDREEAMVIGDRIAVMKDGTFQQFATPEEVYSQPENATVAGLFSEGLYNNRKFIQANKLKLTTVNKLLPADNERLSAVVEHKVMKYGYPFFRVSIPSIKQTVVIQSNQSFQENEAVDVYYKISDVSLITNL</sequence>
<dbReference type="Proteomes" id="UP000179524">
    <property type="component" value="Unassembled WGS sequence"/>
</dbReference>
<feature type="domain" description="ABC transporter" evidence="13">
    <location>
        <begin position="6"/>
        <end position="238"/>
    </location>
</feature>
<dbReference type="InterPro" id="IPR050093">
    <property type="entry name" value="ABC_SmlMolc_Importer"/>
</dbReference>
<organism evidence="14 15">
    <name type="scientific">Anaerobacillus alkalilacustris</name>
    <dbReference type="NCBI Taxonomy" id="393763"/>
    <lineage>
        <taxon>Bacteria</taxon>
        <taxon>Bacillati</taxon>
        <taxon>Bacillota</taxon>
        <taxon>Bacilli</taxon>
        <taxon>Bacillales</taxon>
        <taxon>Bacillaceae</taxon>
        <taxon>Anaerobacillus</taxon>
    </lineage>
</organism>
<evidence type="ECO:0000256" key="3">
    <source>
        <dbReference type="ARBA" id="ARBA00022496"/>
    </source>
</evidence>
<dbReference type="InterPro" id="IPR017871">
    <property type="entry name" value="ABC_transporter-like_CS"/>
</dbReference>
<evidence type="ECO:0000256" key="5">
    <source>
        <dbReference type="ARBA" id="ARBA00022840"/>
    </source>
</evidence>
<dbReference type="EC" id="7.6.2.9" evidence="11"/>
<keyword evidence="2" id="KW-1003">Cell membrane</keyword>
<dbReference type="Gene3D" id="3.40.50.300">
    <property type="entry name" value="P-loop containing nucleotide triphosphate hydrolases"/>
    <property type="match status" value="1"/>
</dbReference>